<keyword evidence="4" id="KW-1185">Reference proteome</keyword>
<dbReference type="EMBL" id="CP099799">
    <property type="protein sequence ID" value="USS00117.1"/>
    <property type="molecule type" value="Genomic_DNA"/>
</dbReference>
<dbReference type="Proteomes" id="UP000280586">
    <property type="component" value="Chromosome"/>
</dbReference>
<dbReference type="RefSeq" id="WP_066677224.1">
    <property type="nucleotide sequence ID" value="NZ_CABMIZ010000024.1"/>
</dbReference>
<dbReference type="GeneID" id="303559706"/>
<evidence type="ECO:0000313" key="1">
    <source>
        <dbReference type="EMBL" id="AYE33561.1"/>
    </source>
</evidence>
<evidence type="ECO:0000313" key="2">
    <source>
        <dbReference type="EMBL" id="USS00117.1"/>
    </source>
</evidence>
<proteinExistence type="predicted"/>
<dbReference type="InterPro" id="IPR015797">
    <property type="entry name" value="NUDIX_hydrolase-like_dom_sf"/>
</dbReference>
<evidence type="ECO:0000313" key="4">
    <source>
        <dbReference type="Proteomes" id="UP001055437"/>
    </source>
</evidence>
<dbReference type="OrthoDB" id="1936118at2"/>
<dbReference type="SUPFAM" id="SSF55811">
    <property type="entry name" value="Nudix"/>
    <property type="match status" value="1"/>
</dbReference>
<dbReference type="Gene3D" id="3.90.79.10">
    <property type="entry name" value="Nucleoside Triphosphate Pyrophosphohydrolase"/>
    <property type="match status" value="1"/>
</dbReference>
<dbReference type="KEGG" id="csep:CP523_03295"/>
<evidence type="ECO:0000313" key="3">
    <source>
        <dbReference type="Proteomes" id="UP000280586"/>
    </source>
</evidence>
<sequence length="126" mass="14597">MGKIVGCSVVIKDDFNNILIVQKKVKRNEPKLWYLVGRTLRGKESTEKCITRAVKDDLKVNIFDLQIIDEYKINDDENILLYTGNVKESINMGKDITSYKWIGIDNLNSYEFAEGEKERLLSCFNK</sequence>
<name>A0A9N7JKI7_CLOSE</name>
<dbReference type="AlphaFoldDB" id="A0A9N7JKI7"/>
<organism evidence="1 3">
    <name type="scientific">Clostridium septicum</name>
    <dbReference type="NCBI Taxonomy" id="1504"/>
    <lineage>
        <taxon>Bacteria</taxon>
        <taxon>Bacillati</taxon>
        <taxon>Bacillota</taxon>
        <taxon>Clostridia</taxon>
        <taxon>Eubacteriales</taxon>
        <taxon>Clostridiaceae</taxon>
        <taxon>Clostridium</taxon>
    </lineage>
</organism>
<dbReference type="EMBL" id="CP023671">
    <property type="protein sequence ID" value="AYE33561.1"/>
    <property type="molecule type" value="Genomic_DNA"/>
</dbReference>
<reference evidence="2" key="2">
    <citation type="submission" date="2022-06" db="EMBL/GenBank/DDBJ databases">
        <authorList>
            <person name="Holder M.E."/>
            <person name="Ajami N.J."/>
            <person name="Petrosino J.F."/>
        </authorList>
    </citation>
    <scope>NUCLEOTIDE SEQUENCE</scope>
    <source>
        <strain evidence="2">RMA 8861</strain>
    </source>
</reference>
<dbReference type="Proteomes" id="UP001055437">
    <property type="component" value="Chromosome"/>
</dbReference>
<reference evidence="1 3" key="1">
    <citation type="submission" date="2017-09" db="EMBL/GenBank/DDBJ databases">
        <authorList>
            <person name="Thomas P."/>
            <person name="Seyboldt C."/>
        </authorList>
    </citation>
    <scope>NUCLEOTIDE SEQUENCE [LARGE SCALE GENOMIC DNA]</scope>
    <source>
        <strain evidence="1 3">DSM 7534</strain>
    </source>
</reference>
<protein>
    <submittedName>
        <fullName evidence="2">NUDIX domain-containing protein</fullName>
    </submittedName>
</protein>
<accession>A0A9N7JKI7</accession>
<gene>
    <name evidence="1" type="ORF">CP523_03295</name>
    <name evidence="2" type="ORF">NH397_11520</name>
</gene>